<name>A0A1J5QBT2_9ZZZZ</name>
<dbReference type="InterPro" id="IPR052702">
    <property type="entry name" value="MscS-like_channel"/>
</dbReference>
<dbReference type="InterPro" id="IPR012337">
    <property type="entry name" value="RNaseH-like_sf"/>
</dbReference>
<dbReference type="Pfam" id="PF13384">
    <property type="entry name" value="HTH_23"/>
    <property type="match status" value="1"/>
</dbReference>
<dbReference type="PANTHER" id="PTHR30347:SF1">
    <property type="entry name" value="MECHANOSENSITIVE CHANNEL MSCK"/>
    <property type="match status" value="1"/>
</dbReference>
<accession>A0A1J5QBT2</accession>
<dbReference type="Pfam" id="PF13358">
    <property type="entry name" value="DDE_3"/>
    <property type="match status" value="1"/>
</dbReference>
<dbReference type="AlphaFoldDB" id="A0A1J5QBT2"/>
<dbReference type="InterPro" id="IPR047655">
    <property type="entry name" value="Transpos_IS630-like"/>
</dbReference>
<dbReference type="SUPFAM" id="SSF53098">
    <property type="entry name" value="Ribonuclease H-like"/>
    <property type="match status" value="1"/>
</dbReference>
<protein>
    <submittedName>
        <fullName evidence="2">Integrase core domain protein</fullName>
    </submittedName>
</protein>
<dbReference type="PANTHER" id="PTHR30347">
    <property type="entry name" value="POTASSIUM CHANNEL RELATED"/>
    <property type="match status" value="1"/>
</dbReference>
<dbReference type="EMBL" id="MLJW01002332">
    <property type="protein sequence ID" value="OIQ74939.1"/>
    <property type="molecule type" value="Genomic_DNA"/>
</dbReference>
<evidence type="ECO:0000259" key="1">
    <source>
        <dbReference type="Pfam" id="PF13358"/>
    </source>
</evidence>
<dbReference type="NCBIfam" id="NF033545">
    <property type="entry name" value="transpos_IS630"/>
    <property type="match status" value="1"/>
</dbReference>
<organism evidence="2">
    <name type="scientific">mine drainage metagenome</name>
    <dbReference type="NCBI Taxonomy" id="410659"/>
    <lineage>
        <taxon>unclassified sequences</taxon>
        <taxon>metagenomes</taxon>
        <taxon>ecological metagenomes</taxon>
    </lineage>
</organism>
<dbReference type="SUPFAM" id="SSF46689">
    <property type="entry name" value="Homeodomain-like"/>
    <property type="match status" value="1"/>
</dbReference>
<reference evidence="2" key="1">
    <citation type="submission" date="2016-10" db="EMBL/GenBank/DDBJ databases">
        <title>Sequence of Gallionella enrichment culture.</title>
        <authorList>
            <person name="Poehlein A."/>
            <person name="Muehling M."/>
            <person name="Daniel R."/>
        </authorList>
    </citation>
    <scope>NUCLEOTIDE SEQUENCE</scope>
</reference>
<evidence type="ECO:0000313" key="2">
    <source>
        <dbReference type="EMBL" id="OIQ74939.1"/>
    </source>
</evidence>
<feature type="domain" description="Tc1-like transposase DDE" evidence="1">
    <location>
        <begin position="173"/>
        <end position="318"/>
    </location>
</feature>
<dbReference type="InterPro" id="IPR038717">
    <property type="entry name" value="Tc1-like_DDE_dom"/>
</dbReference>
<comment type="caution">
    <text evidence="2">The sequence shown here is derived from an EMBL/GenBank/DDBJ whole genome shotgun (WGS) entry which is preliminary data.</text>
</comment>
<dbReference type="Gene3D" id="3.30.420.10">
    <property type="entry name" value="Ribonuclease H-like superfamily/Ribonuclease H"/>
    <property type="match status" value="1"/>
</dbReference>
<dbReference type="InterPro" id="IPR009057">
    <property type="entry name" value="Homeodomain-like_sf"/>
</dbReference>
<sequence length="363" mass="41223">MRRSDICLYLGPADRAELQALLSNRNTPRKLAWRAEIVLATADGQGTVEIMRRTGMSKPTVWRWQARYLDEGVPGLKRDKTRPSRVPPLPREVRLKVIAKTVQETPPNATHWSRATMAEAVGISPSSVGRIWADAGLKPHIVKGFKVSNDPMFEEKVTEIVGLYLDPPDRAVVLCVDEKSQIQALDRTQPGLPLKKGRAATMTHDYKRHGTTTLFAALDVKSGLVIGDCMPRHRAKEFLTFLRRIDRAVLKPRDIHIVLDNYATHKTPEVLAWLDKHPRFKLHFTPTSASWMNLVERFFAEITAKRIRRGSYSSVDDLEGAIYDYLLQHNAKPKPFVWSKTADDIIARERRALDALDQIRGNR</sequence>
<dbReference type="InterPro" id="IPR036397">
    <property type="entry name" value="RNaseH_sf"/>
</dbReference>
<gene>
    <name evidence="2" type="ORF">GALL_434010</name>
</gene>
<proteinExistence type="predicted"/>
<dbReference type="GO" id="GO:0003676">
    <property type="term" value="F:nucleic acid binding"/>
    <property type="evidence" value="ECO:0007669"/>
    <property type="project" value="InterPro"/>
</dbReference>